<accession>A0A7R5KE70</accession>
<reference evidence="3" key="1">
    <citation type="submission" date="2025-08" db="UniProtKB">
        <authorList>
            <consortium name="RefSeq"/>
        </authorList>
    </citation>
    <scope>IDENTIFICATION</scope>
    <source>
        <tissue evidence="3">Muscle</tissue>
    </source>
</reference>
<proteinExistence type="predicted"/>
<feature type="compositionally biased region" description="Pro residues" evidence="1">
    <location>
        <begin position="91"/>
        <end position="100"/>
    </location>
</feature>
<feature type="compositionally biased region" description="Low complexity" evidence="1">
    <location>
        <begin position="81"/>
        <end position="90"/>
    </location>
</feature>
<feature type="compositionally biased region" description="Low complexity" evidence="1">
    <location>
        <begin position="101"/>
        <end position="112"/>
    </location>
</feature>
<evidence type="ECO:0000313" key="2">
    <source>
        <dbReference type="Proteomes" id="UP000504627"/>
    </source>
</evidence>
<sequence>MLKDKIPRTITPGVLKPSPPVRGRCQTYTGLFQRLGTVRPLAHEKPQGCAATPPRTADGNTHSDPVPAAEPGLAPPLPSFALPRPAALPCRPGPRPPAPAAPRSGPAASSLRTSCPPSAHSGRTLTRVALSAAISAGFRRLRRGGAREAGAVPRGPPAEPGEAGPGPDRPADGENGHCSVLRPARLGGEEGASGPPAPTRAGSVFHFLRPKGRRPQARPLCCLCAESRGLAPSTYIIHLVVEIKEWKFQKKEGKNAWSQDKEMKSNLNFLWCSRVWRACGVMQQASSWTSQEVGTPEAGKRLGSGQVCWANVHVLGHPRSLVHVPALVIFCLCQHKRRRGCGCLCSVLELRVGLCGGAVVGALSLALRVAESASPVCVSRTCAQLHDWLGLHMGRWQPCPPAWAGTLHPRLQHPWAPAAGQEGSWSCKK</sequence>
<evidence type="ECO:0000256" key="1">
    <source>
        <dbReference type="SAM" id="MobiDB-lite"/>
    </source>
</evidence>
<dbReference type="RefSeq" id="XP_039235267.1">
    <property type="nucleotide sequence ID" value="XM_039379333.1"/>
</dbReference>
<dbReference type="Proteomes" id="UP000504627">
    <property type="component" value="Unplaced"/>
</dbReference>
<name>A0A7R5KE70_9PASS</name>
<organism evidence="2 3">
    <name type="scientific">Pipra filicauda</name>
    <name type="common">Wire-tailed manakin</name>
    <dbReference type="NCBI Taxonomy" id="649802"/>
    <lineage>
        <taxon>Eukaryota</taxon>
        <taxon>Metazoa</taxon>
        <taxon>Chordata</taxon>
        <taxon>Craniata</taxon>
        <taxon>Vertebrata</taxon>
        <taxon>Euteleostomi</taxon>
        <taxon>Archelosauria</taxon>
        <taxon>Archosauria</taxon>
        <taxon>Dinosauria</taxon>
        <taxon>Saurischia</taxon>
        <taxon>Theropoda</taxon>
        <taxon>Coelurosauria</taxon>
        <taxon>Aves</taxon>
        <taxon>Neognathae</taxon>
        <taxon>Neoaves</taxon>
        <taxon>Telluraves</taxon>
        <taxon>Australaves</taxon>
        <taxon>Passeriformes</taxon>
        <taxon>Pipridae</taxon>
        <taxon>Pipra</taxon>
    </lineage>
</organism>
<dbReference type="AlphaFoldDB" id="A0A7R5KE70"/>
<feature type="region of interest" description="Disordered" evidence="1">
    <location>
        <begin position="41"/>
        <end position="123"/>
    </location>
</feature>
<gene>
    <name evidence="3" type="primary">LOC113987343</name>
</gene>
<feature type="region of interest" description="Disordered" evidence="1">
    <location>
        <begin position="1"/>
        <end position="23"/>
    </location>
</feature>
<dbReference type="GeneID" id="113987343"/>
<feature type="compositionally biased region" description="Polar residues" evidence="1">
    <location>
        <begin position="113"/>
        <end position="123"/>
    </location>
</feature>
<dbReference type="InParanoid" id="A0A7R5KE70"/>
<keyword evidence="2" id="KW-1185">Reference proteome</keyword>
<evidence type="ECO:0000313" key="3">
    <source>
        <dbReference type="RefSeq" id="XP_039235267.1"/>
    </source>
</evidence>
<feature type="region of interest" description="Disordered" evidence="1">
    <location>
        <begin position="144"/>
        <end position="202"/>
    </location>
</feature>
<protein>
    <submittedName>
        <fullName evidence="3">Uncharacterized protein LOC113987343</fullName>
    </submittedName>
</protein>